<organism evidence="1 2">
    <name type="scientific">Mycena sanguinolenta</name>
    <dbReference type="NCBI Taxonomy" id="230812"/>
    <lineage>
        <taxon>Eukaryota</taxon>
        <taxon>Fungi</taxon>
        <taxon>Dikarya</taxon>
        <taxon>Basidiomycota</taxon>
        <taxon>Agaricomycotina</taxon>
        <taxon>Agaricomycetes</taxon>
        <taxon>Agaricomycetidae</taxon>
        <taxon>Agaricales</taxon>
        <taxon>Marasmiineae</taxon>
        <taxon>Mycenaceae</taxon>
        <taxon>Mycena</taxon>
    </lineage>
</organism>
<dbReference type="OrthoDB" id="163438at2759"/>
<evidence type="ECO:0000313" key="2">
    <source>
        <dbReference type="Proteomes" id="UP000623467"/>
    </source>
</evidence>
<protein>
    <submittedName>
        <fullName evidence="1">WD40 repeat-like protein</fullName>
    </submittedName>
</protein>
<comment type="caution">
    <text evidence="1">The sequence shown here is derived from an EMBL/GenBank/DDBJ whole genome shotgun (WGS) entry which is preliminary data.</text>
</comment>
<proteinExistence type="predicted"/>
<name>A0A8H6X7L3_9AGAR</name>
<dbReference type="EMBL" id="JACAZH010000039">
    <property type="protein sequence ID" value="KAF7335918.1"/>
    <property type="molecule type" value="Genomic_DNA"/>
</dbReference>
<reference evidence="1" key="1">
    <citation type="submission" date="2020-05" db="EMBL/GenBank/DDBJ databases">
        <title>Mycena genomes resolve the evolution of fungal bioluminescence.</title>
        <authorList>
            <person name="Tsai I.J."/>
        </authorList>
    </citation>
    <scope>NUCLEOTIDE SEQUENCE</scope>
    <source>
        <strain evidence="1">160909Yilan</strain>
    </source>
</reference>
<evidence type="ECO:0000313" key="1">
    <source>
        <dbReference type="EMBL" id="KAF7335918.1"/>
    </source>
</evidence>
<dbReference type="AlphaFoldDB" id="A0A8H6X7L3"/>
<dbReference type="SUPFAM" id="SSF101908">
    <property type="entry name" value="Putative isomerase YbhE"/>
    <property type="match status" value="1"/>
</dbReference>
<sequence length="715" mass="79555">MAIAKLSLQGIITEARSSGGRRRGNDAFQMIKAIRNRNIYDFYGKVLLQAVPDNSDPLLEKACTAILSSLICAPKEPVGLIASLCHEFDSDITLNVVEDFLSNIRSIATQSHDPIGRDTVPFPHKTLGDYLTSIHPLEQFRVNVIQWHKDCATTTFNVLNSPQLHFNMGNLKSSYLDCGCYKGFANVVRNQNPFSPADGVDALVSYACRTFHHHLLAGQVSSEEVSQMVRIIVQDKFLAWLEAIAIEGQSILIPKFQNTLLPLLEGKDSELEALLHSVFYFASRCNPIWQAYKGGWAIPQLYLSALPFFAPRLSIVKHYFKKYFPRTLILKPTSTPIAHTNLHLARTSLPVKATLGTESNVLTASSEGWYAEVDSRGRIKVSNLHTQQVPEAVDLPSDACSVSALLWLSGSWLGAGFPDGTVRLWCRKTHTWAVCWSLDNTTSGDDDGCMDRMDSKTNPNEARGKKSNKGVVKLVTHHAIPTLLFSIFEDDTIAILEVNYSEPTTAKLARRLSVFYSPPELPHLDPPIAESQQDISRTLASWVEVKQDPIRTSSDYVASTVSPDNRHAVAVRGGAIDVWDLEPENMKIIATLPGIAFPVYGDLSCMFFCSVQHLVTITGFNSVDIRVWDIGSILDGSSELEMDRWEFVPGNIGGGSIGAGGWIVDTRSGEVLFWQPWDCRFWNLRNILIIGNREHHKIDMSETAFGEKWVTLDKH</sequence>
<dbReference type="Proteomes" id="UP000623467">
    <property type="component" value="Unassembled WGS sequence"/>
</dbReference>
<gene>
    <name evidence="1" type="ORF">MSAN_02329100</name>
</gene>
<accession>A0A8H6X7L3</accession>
<dbReference type="InterPro" id="IPR015943">
    <property type="entry name" value="WD40/YVTN_repeat-like_dom_sf"/>
</dbReference>
<dbReference type="Gene3D" id="2.130.10.10">
    <property type="entry name" value="YVTN repeat-like/Quinoprotein amine dehydrogenase"/>
    <property type="match status" value="1"/>
</dbReference>
<keyword evidence="2" id="KW-1185">Reference proteome</keyword>